<evidence type="ECO:0000256" key="2">
    <source>
        <dbReference type="SAM" id="Phobius"/>
    </source>
</evidence>
<dbReference type="EMBL" id="FNQV01000008">
    <property type="protein sequence ID" value="SEA36677.1"/>
    <property type="molecule type" value="Genomic_DNA"/>
</dbReference>
<dbReference type="GO" id="GO:0005886">
    <property type="term" value="C:plasma membrane"/>
    <property type="evidence" value="ECO:0007669"/>
    <property type="project" value="TreeGrafter"/>
</dbReference>
<dbReference type="PANTHER" id="PTHR37313">
    <property type="entry name" value="UPF0749 PROTEIN RV1825"/>
    <property type="match status" value="1"/>
</dbReference>
<keyword evidence="2" id="KW-0472">Membrane</keyword>
<evidence type="ECO:0000313" key="3">
    <source>
        <dbReference type="EMBL" id="SEA36677.1"/>
    </source>
</evidence>
<evidence type="ECO:0000256" key="1">
    <source>
        <dbReference type="ARBA" id="ARBA00009108"/>
    </source>
</evidence>
<gene>
    <name evidence="3" type="ORF">SAMN02910418_01431</name>
</gene>
<accession>A0A1H4ALJ0</accession>
<dbReference type="InterPro" id="IPR010273">
    <property type="entry name" value="DUF881"/>
</dbReference>
<keyword evidence="2" id="KW-0812">Transmembrane</keyword>
<keyword evidence="2" id="KW-1133">Transmembrane helix</keyword>
<evidence type="ECO:0000313" key="4">
    <source>
        <dbReference type="Proteomes" id="UP000199288"/>
    </source>
</evidence>
<dbReference type="RefSeq" id="WP_176780730.1">
    <property type="nucleotide sequence ID" value="NZ_FNQV01000008.1"/>
</dbReference>
<dbReference type="AlphaFoldDB" id="A0A1H4ALJ0"/>
<keyword evidence="4" id="KW-1185">Reference proteome</keyword>
<comment type="similarity">
    <text evidence="1">Belongs to the UPF0749 family.</text>
</comment>
<dbReference type="PANTHER" id="PTHR37313:SF1">
    <property type="entry name" value="UPF0749 PROTEIN RV1823"/>
    <property type="match status" value="1"/>
</dbReference>
<feature type="transmembrane region" description="Helical" evidence="2">
    <location>
        <begin position="46"/>
        <end position="66"/>
    </location>
</feature>
<dbReference type="Proteomes" id="UP000199288">
    <property type="component" value="Unassembled WGS sequence"/>
</dbReference>
<name>A0A1H4ALJ0_9ACTO</name>
<dbReference type="Pfam" id="PF05949">
    <property type="entry name" value="DUF881"/>
    <property type="match status" value="1"/>
</dbReference>
<protein>
    <submittedName>
        <fullName evidence="3">Uncharacterized conserved protein YlxW, UPF0749 family</fullName>
    </submittedName>
</protein>
<sequence>MSPSSWHRRSSPSVSGAVLRKILEDPVDIGYSKAAKQRRYPPWQKASIFFLSIVIGASAVWATHALRAPSDAAAAARQSLADQVDAMIAHVDSNVQKNLELNQAIEDARKEVIDEAPLISQQLATTGAASGVVAVSGPGIVLTLDDRDVEKAEGRVKDFDFQVLVNSLWSAGAEAISINGQRIGPTTAIRSAGQAVLVNLIPLAPPYEISVIADPTDIQAAFAKTRGSAHLAGLRDMFGVRVDIASADELLIPAAQQARLRYVSTDSQVGTKVAK</sequence>
<reference evidence="4" key="1">
    <citation type="submission" date="2016-10" db="EMBL/GenBank/DDBJ databases">
        <authorList>
            <person name="Varghese N."/>
            <person name="Submissions S."/>
        </authorList>
    </citation>
    <scope>NUCLEOTIDE SEQUENCE [LARGE SCALE GENOMIC DNA]</scope>
    <source>
        <strain evidence="4">KPR-1</strain>
    </source>
</reference>
<organism evidence="3 4">
    <name type="scientific">Bowdeniella nasicola</name>
    <dbReference type="NCBI Taxonomy" id="208480"/>
    <lineage>
        <taxon>Bacteria</taxon>
        <taxon>Bacillati</taxon>
        <taxon>Actinomycetota</taxon>
        <taxon>Actinomycetes</taxon>
        <taxon>Actinomycetales</taxon>
        <taxon>Actinomycetaceae</taxon>
        <taxon>Bowdeniella</taxon>
    </lineage>
</organism>
<dbReference type="Gene3D" id="3.30.70.1880">
    <property type="entry name" value="Protein of unknown function DUF881"/>
    <property type="match status" value="1"/>
</dbReference>
<proteinExistence type="inferred from homology"/>